<feature type="binding site" evidence="2">
    <location>
        <position position="38"/>
    </location>
    <ligand>
        <name>CoA</name>
        <dbReference type="ChEBI" id="CHEBI:57287"/>
    </ligand>
</feature>
<reference evidence="3" key="1">
    <citation type="journal article" date="2022" name="Front. Microbiol.">
        <title>New perspectives on an old grouping: The genomic and phenotypic variability of Oxalobacter formigenes and the implications for calcium oxalate stone prevention.</title>
        <authorList>
            <person name="Chmiel J.A."/>
            <person name="Carr C."/>
            <person name="Stuivenberg G.A."/>
            <person name="Venema R."/>
            <person name="Chanyi R.M."/>
            <person name="Al K.F."/>
            <person name="Giguere D."/>
            <person name="Say H."/>
            <person name="Akouris P.P."/>
            <person name="Dominguez Romero S.A."/>
            <person name="Kwong A."/>
            <person name="Tai V."/>
            <person name="Koval S.F."/>
            <person name="Razvi H."/>
            <person name="Bjazevic J."/>
            <person name="Burton J.P."/>
        </authorList>
    </citation>
    <scope>NUCLEOTIDE SEQUENCE</scope>
    <source>
        <strain evidence="3">OxK</strain>
    </source>
</reference>
<comment type="catalytic activity">
    <reaction evidence="2">
        <text>formyl-CoA + oxalate = oxalyl-CoA + formate</text>
        <dbReference type="Rhea" id="RHEA:16545"/>
        <dbReference type="ChEBI" id="CHEBI:15740"/>
        <dbReference type="ChEBI" id="CHEBI:30623"/>
        <dbReference type="ChEBI" id="CHEBI:57376"/>
        <dbReference type="ChEBI" id="CHEBI:57388"/>
        <dbReference type="EC" id="2.8.3.16"/>
    </reaction>
</comment>
<accession>A0A9E9LAW8</accession>
<comment type="pathway">
    <text evidence="2">Metabolic intermediate degradation; oxalate degradation; CO(2) and formate from oxalate: step 1/2.</text>
</comment>
<feature type="binding site" evidence="2">
    <location>
        <begin position="260"/>
        <end position="262"/>
    </location>
    <ligand>
        <name>substrate</name>
    </ligand>
</feature>
<dbReference type="InterPro" id="IPR003673">
    <property type="entry name" value="CoA-Trfase_fam_III"/>
</dbReference>
<dbReference type="PANTHER" id="PTHR48207">
    <property type="entry name" value="SUCCINATE--HYDROXYMETHYLGLUTARATE COA-TRANSFERASE"/>
    <property type="match status" value="1"/>
</dbReference>
<dbReference type="InterPro" id="IPR044855">
    <property type="entry name" value="CoA-Trfase_III_dom3_sf"/>
</dbReference>
<name>A0A9E9LAW8_9BURK</name>
<organism evidence="3">
    <name type="scientific">Oxalobacter aliiformigenes</name>
    <dbReference type="NCBI Taxonomy" id="2946593"/>
    <lineage>
        <taxon>Bacteria</taxon>
        <taxon>Pseudomonadati</taxon>
        <taxon>Pseudomonadota</taxon>
        <taxon>Betaproteobacteria</taxon>
        <taxon>Burkholderiales</taxon>
        <taxon>Oxalobacteraceae</taxon>
        <taxon>Oxalobacter</taxon>
    </lineage>
</organism>
<sequence length="428" mass="47459">MTKPLDGINVLDFTHVQAGPACTQMMGFLGANVIKIERRGSGDMTRGWLRDKPGVDSLYFTMFNCNKRSIELDMKTPEGKALLEDMIKRSDVMVENFGPGALDRMGFTWERIQELNPRVILASVKGYAEGHANEHLKVYENVAQCSGGAAATTGFWDGPPTVSGAALGDSNSGMHLLIGILAALEMRHKTGRGQKVAVAMQDAVLNLVRIKLRDQQRLERTGILAEYPQAQPNFAFDRDGNPLSFENIHSVPRGGNAGGGGQPGWMLKCKGWETDADSYVYFTIAANMWPQICDMIDKPEWKDDPNYNTFEGRVDKLMDIFSFIETKFADKDKFEVTEWAAQYGIPCGPVMSMKELAHDPSLRKVGTVVEVTDEVRGNHLTVGSPMKFSGFKPEITRAPLLGEHTDEILRELGCDEAKIKELHEKQVV</sequence>
<dbReference type="InterPro" id="IPR050483">
    <property type="entry name" value="CoA-transferase_III_domain"/>
</dbReference>
<gene>
    <name evidence="2 3" type="primary">frc</name>
    <name evidence="3" type="ORF">NB646_07680</name>
</gene>
<protein>
    <recommendedName>
        <fullName evidence="2">Formyl-CoA:oxalate CoA-transferase</fullName>
        <shortName evidence="2">FCOCT</shortName>
        <ecNumber evidence="2">2.8.3.16</ecNumber>
    </recommendedName>
    <alternativeName>
        <fullName evidence="2">Formyl-coenzyme A transferase</fullName>
        <shortName evidence="2">Formyl-CoA transferase</shortName>
    </alternativeName>
</protein>
<dbReference type="NCBIfam" id="NF003809">
    <property type="entry name" value="PRK05398.1"/>
    <property type="match status" value="1"/>
</dbReference>
<dbReference type="EMBL" id="CP098251">
    <property type="protein sequence ID" value="WAV90723.1"/>
    <property type="molecule type" value="Genomic_DNA"/>
</dbReference>
<dbReference type="GO" id="GO:0033608">
    <property type="term" value="F:formyl-CoA transferase activity"/>
    <property type="evidence" value="ECO:0007669"/>
    <property type="project" value="UniProtKB-EC"/>
</dbReference>
<evidence type="ECO:0000313" key="3">
    <source>
        <dbReference type="EMBL" id="WAV90723.1"/>
    </source>
</evidence>
<feature type="binding site" evidence="2">
    <location>
        <begin position="15"/>
        <end position="18"/>
    </location>
    <ligand>
        <name>CoA</name>
        <dbReference type="ChEBI" id="CHEBI:57287"/>
    </ligand>
</feature>
<dbReference type="PANTHER" id="PTHR48207:SF3">
    <property type="entry name" value="SUCCINATE--HYDROXYMETHYLGLUTARATE COA-TRANSFERASE"/>
    <property type="match status" value="1"/>
</dbReference>
<dbReference type="Pfam" id="PF02515">
    <property type="entry name" value="CoA_transf_3"/>
    <property type="match status" value="2"/>
</dbReference>
<dbReference type="HAMAP" id="MF_00742">
    <property type="entry name" value="Formyl_CoA_transfer"/>
    <property type="match status" value="1"/>
</dbReference>
<dbReference type="Gene3D" id="3.30.1540.10">
    <property type="entry name" value="formyl-coa transferase, domain 3"/>
    <property type="match status" value="1"/>
</dbReference>
<feature type="binding site" evidence="2">
    <location>
        <begin position="96"/>
        <end position="98"/>
    </location>
    <ligand>
        <name>CoA</name>
        <dbReference type="ChEBI" id="CHEBI:57287"/>
    </ligand>
</feature>
<dbReference type="EC" id="2.8.3.16" evidence="2"/>
<dbReference type="NCBIfam" id="TIGR03253">
    <property type="entry name" value="oxalate_frc"/>
    <property type="match status" value="1"/>
</dbReference>
<dbReference type="SUPFAM" id="SSF89796">
    <property type="entry name" value="CoA-transferase family III (CaiB/BaiF)"/>
    <property type="match status" value="1"/>
</dbReference>
<comment type="subunit">
    <text evidence="2">Homodimer.</text>
</comment>
<dbReference type="AlphaFoldDB" id="A0A9E9LAW8"/>
<dbReference type="Gene3D" id="3.40.50.10540">
    <property type="entry name" value="Crotonobetainyl-coa:carnitine coa-transferase, domain 1"/>
    <property type="match status" value="1"/>
</dbReference>
<evidence type="ECO:0000256" key="1">
    <source>
        <dbReference type="ARBA" id="ARBA00022679"/>
    </source>
</evidence>
<feature type="binding site" evidence="2">
    <location>
        <begin position="137"/>
        <end position="140"/>
    </location>
    <ligand>
        <name>CoA</name>
        <dbReference type="ChEBI" id="CHEBI:57287"/>
    </ligand>
</feature>
<comment type="caution">
    <text evidence="2">Lacks conserved residue(s) required for the propagation of feature annotation.</text>
</comment>
<evidence type="ECO:0000256" key="2">
    <source>
        <dbReference type="HAMAP-Rule" id="MF_00742"/>
    </source>
</evidence>
<dbReference type="InterPro" id="IPR017659">
    <property type="entry name" value="Formyl_CoA_transfer"/>
</dbReference>
<feature type="binding site" evidence="2">
    <location>
        <position position="104"/>
    </location>
    <ligand>
        <name>CoA</name>
        <dbReference type="ChEBI" id="CHEBI:57287"/>
    </ligand>
</feature>
<keyword evidence="1 2" id="KW-0808">Transferase</keyword>
<comment type="function">
    <text evidence="2">Involved in the catabolism of oxalate and in the adapatation to low pH via the induction of the oxalate-dependent acid tolerance response (ATR). Catalyzes the transfer of the CoA moiety from formyl-CoA to oxalate.</text>
</comment>
<dbReference type="GO" id="GO:0033611">
    <property type="term" value="P:oxalate catabolic process"/>
    <property type="evidence" value="ECO:0007669"/>
    <property type="project" value="UniProtKB-UniRule"/>
</dbReference>
<feature type="active site" description="Nucleophile" evidence="2">
    <location>
        <position position="169"/>
    </location>
</feature>
<comment type="similarity">
    <text evidence="2">Belongs to the CoA-transferase III family. Frc subfamily.</text>
</comment>
<feature type="binding site" evidence="2">
    <location>
        <begin position="72"/>
        <end position="75"/>
    </location>
    <ligand>
        <name>CoA</name>
        <dbReference type="ChEBI" id="CHEBI:57287"/>
    </ligand>
</feature>
<proteinExistence type="inferred from homology"/>
<dbReference type="RefSeq" id="WP_269315696.1">
    <property type="nucleotide sequence ID" value="NZ_CP098251.1"/>
</dbReference>
<dbReference type="InterPro" id="IPR023606">
    <property type="entry name" value="CoA-Trfase_III_dom_1_sf"/>
</dbReference>
<dbReference type="Proteomes" id="UP001164819">
    <property type="component" value="Chromosome"/>
</dbReference>